<accession>A0A1Y6MIE9</accession>
<evidence type="ECO:0000313" key="2">
    <source>
        <dbReference type="Proteomes" id="UP000195719"/>
    </source>
</evidence>
<protein>
    <submittedName>
        <fullName evidence="1">Uncharacterized protein</fullName>
    </submittedName>
</protein>
<dbReference type="Proteomes" id="UP000195719">
    <property type="component" value="Unassembled WGS sequence"/>
</dbReference>
<organism evidence="1 2">
    <name type="scientific">Photobacterium andalusiense</name>
    <dbReference type="NCBI Taxonomy" id="2204296"/>
    <lineage>
        <taxon>Bacteria</taxon>
        <taxon>Pseudomonadati</taxon>
        <taxon>Pseudomonadota</taxon>
        <taxon>Gammaproteobacteria</taxon>
        <taxon>Vibrionales</taxon>
        <taxon>Vibrionaceae</taxon>
        <taxon>Photobacterium</taxon>
    </lineage>
</organism>
<dbReference type="RefSeq" id="WP_087854175.1">
    <property type="nucleotide sequence ID" value="NZ_FYAJ01000005.1"/>
</dbReference>
<dbReference type="EMBL" id="FYAJ01000005">
    <property type="protein sequence ID" value="SMY36377.1"/>
    <property type="molecule type" value="Genomic_DNA"/>
</dbReference>
<sequence>MKNKKITFLNEDNFKSFMAQYELAEDLDEIEDKFPDGTKIADYAIKNVVVIELKTLKDDPKEKMENYFYEVMKRPDFPAIYGEINFRQVVSLLPDGEHIIRKFEQKAFRQIESIMSTANKQVISTIKNLDMNSHTTGALIIINELASFFEPDVLINYISDMLSAKKSLNEFRFSNLHNVILIQETHKVKDPNQTGIMIPIYNVVNDNLIKTETTQIASQALQRLIQDFSHFNNFNHKTHNNADEVLGIEKIEQQPQSKKPLRGQELIEDMYRKNRYMKDFTDDKLIEFGSKVMSICYAMLLKEKPLIVEHNRKMQLFRKQIELVEESRLRPFDLRLLDIDPQKYAPK</sequence>
<name>A0A1Y6MIE9_9GAMM</name>
<proteinExistence type="predicted"/>
<gene>
    <name evidence="1" type="ORF">PAND9192_02639</name>
</gene>
<reference evidence="2" key="1">
    <citation type="submission" date="2017-06" db="EMBL/GenBank/DDBJ databases">
        <authorList>
            <person name="Rodrigo-Torres L."/>
            <person name="Arahal R.D."/>
            <person name="Lucena T."/>
        </authorList>
    </citation>
    <scope>NUCLEOTIDE SEQUENCE [LARGE SCALE GENOMIC DNA]</scope>
    <source>
        <strain evidence="2">CECT 9192</strain>
    </source>
</reference>
<dbReference type="AlphaFoldDB" id="A0A1Y6MIE9"/>
<evidence type="ECO:0000313" key="1">
    <source>
        <dbReference type="EMBL" id="SMY36377.1"/>
    </source>
</evidence>
<keyword evidence="2" id="KW-1185">Reference proteome</keyword>